<dbReference type="Pfam" id="PF02585">
    <property type="entry name" value="PIG-L"/>
    <property type="match status" value="1"/>
</dbReference>
<name>A0A9W8AAN8_9FUNG</name>
<comment type="similarity">
    <text evidence="1">Belongs to the PIGL family.</text>
</comment>
<dbReference type="AlphaFoldDB" id="A0A9W8AAN8"/>
<evidence type="ECO:0000313" key="4">
    <source>
        <dbReference type="EMBL" id="KAJ1920931.1"/>
    </source>
</evidence>
<organism evidence="4 5">
    <name type="scientific">Mycoemilia scoparia</name>
    <dbReference type="NCBI Taxonomy" id="417184"/>
    <lineage>
        <taxon>Eukaryota</taxon>
        <taxon>Fungi</taxon>
        <taxon>Fungi incertae sedis</taxon>
        <taxon>Zoopagomycota</taxon>
        <taxon>Kickxellomycotina</taxon>
        <taxon>Kickxellomycetes</taxon>
        <taxon>Kickxellales</taxon>
        <taxon>Kickxellaceae</taxon>
        <taxon>Mycoemilia</taxon>
    </lineage>
</organism>
<dbReference type="PANTHER" id="PTHR12993">
    <property type="entry name" value="N-ACETYLGLUCOSAMINYL-PHOSPHATIDYLINOSITOL DE-N-ACETYLASE-RELATED"/>
    <property type="match status" value="1"/>
</dbReference>
<protein>
    <recommendedName>
        <fullName evidence="2">N-acetylglucosaminylphosphatidylinositol deacetylase</fullName>
        <ecNumber evidence="2">3.5.1.89</ecNumber>
    </recommendedName>
</protein>
<reference evidence="4" key="1">
    <citation type="submission" date="2022-07" db="EMBL/GenBank/DDBJ databases">
        <title>Phylogenomic reconstructions and comparative analyses of Kickxellomycotina fungi.</title>
        <authorList>
            <person name="Reynolds N.K."/>
            <person name="Stajich J.E."/>
            <person name="Barry K."/>
            <person name="Grigoriev I.V."/>
            <person name="Crous P."/>
            <person name="Smith M.E."/>
        </authorList>
    </citation>
    <scope>NUCLEOTIDE SEQUENCE</scope>
    <source>
        <strain evidence="4">NBRC 100468</strain>
    </source>
</reference>
<dbReference type="EMBL" id="JANBPU010000008">
    <property type="protein sequence ID" value="KAJ1920931.1"/>
    <property type="molecule type" value="Genomic_DNA"/>
</dbReference>
<evidence type="ECO:0000256" key="2">
    <source>
        <dbReference type="ARBA" id="ARBA00012176"/>
    </source>
</evidence>
<proteinExistence type="inferred from homology"/>
<sequence>MVVVEFVIPLLVLSSILYLVVLRYPAITQRPIASKDKINVLFVTAHPDDECMFFTPTFYALSKQPNVDITVLCLSTGDHDGAGEVRAKELVQAASVLGVDPNKVIIVNSPDLPDNPKKVWNPALVAKTVKAVVVSGKVDAVFTFDVQGVSGHENHSSAYVGTKHMFLTDQYFKVNDVRLYTLHSTNLVRKYIGVLDTLFSLGQAMAAKDSLIFVSGLEGYQMGLRAMSQHSSQMVWFRRLYLAFSRYMFINTYSKVH</sequence>
<keyword evidence="5" id="KW-1185">Reference proteome</keyword>
<dbReference type="GO" id="GO:0000225">
    <property type="term" value="F:N-acetylglucosaminylphosphatidylinositol deacetylase activity"/>
    <property type="evidence" value="ECO:0007669"/>
    <property type="project" value="UniProtKB-EC"/>
</dbReference>
<keyword evidence="3" id="KW-1133">Transmembrane helix</keyword>
<dbReference type="Gene3D" id="3.40.50.10320">
    <property type="entry name" value="LmbE-like"/>
    <property type="match status" value="1"/>
</dbReference>
<dbReference type="SUPFAM" id="SSF102588">
    <property type="entry name" value="LmbE-like"/>
    <property type="match status" value="1"/>
</dbReference>
<keyword evidence="3" id="KW-0812">Transmembrane</keyword>
<evidence type="ECO:0000256" key="3">
    <source>
        <dbReference type="SAM" id="Phobius"/>
    </source>
</evidence>
<dbReference type="EC" id="3.5.1.89" evidence="2"/>
<feature type="transmembrane region" description="Helical" evidence="3">
    <location>
        <begin position="6"/>
        <end position="26"/>
    </location>
</feature>
<gene>
    <name evidence="4" type="primary">GPI12</name>
    <name evidence="4" type="ORF">H4219_000984</name>
</gene>
<dbReference type="OrthoDB" id="440160at2759"/>
<evidence type="ECO:0000256" key="1">
    <source>
        <dbReference type="ARBA" id="ARBA00006066"/>
    </source>
</evidence>
<keyword evidence="3" id="KW-0472">Membrane</keyword>
<keyword evidence="4" id="KW-0378">Hydrolase</keyword>
<evidence type="ECO:0000313" key="5">
    <source>
        <dbReference type="Proteomes" id="UP001150538"/>
    </source>
</evidence>
<dbReference type="GO" id="GO:0005783">
    <property type="term" value="C:endoplasmic reticulum"/>
    <property type="evidence" value="ECO:0007669"/>
    <property type="project" value="TreeGrafter"/>
</dbReference>
<dbReference type="InterPro" id="IPR003737">
    <property type="entry name" value="GlcNAc_PI_deacetylase-related"/>
</dbReference>
<dbReference type="PANTHER" id="PTHR12993:SF11">
    <property type="entry name" value="N-ACETYLGLUCOSAMINYL-PHOSPHATIDYLINOSITOL DE-N-ACETYLASE"/>
    <property type="match status" value="1"/>
</dbReference>
<accession>A0A9W8AAN8</accession>
<dbReference type="Proteomes" id="UP001150538">
    <property type="component" value="Unassembled WGS sequence"/>
</dbReference>
<dbReference type="InterPro" id="IPR024078">
    <property type="entry name" value="LmbE-like_dom_sf"/>
</dbReference>
<comment type="caution">
    <text evidence="4">The sequence shown here is derived from an EMBL/GenBank/DDBJ whole genome shotgun (WGS) entry which is preliminary data.</text>
</comment>